<organism evidence="2 3">
    <name type="scientific">Polarella glacialis</name>
    <name type="common">Dinoflagellate</name>
    <dbReference type="NCBI Taxonomy" id="89957"/>
    <lineage>
        <taxon>Eukaryota</taxon>
        <taxon>Sar</taxon>
        <taxon>Alveolata</taxon>
        <taxon>Dinophyceae</taxon>
        <taxon>Suessiales</taxon>
        <taxon>Suessiaceae</taxon>
        <taxon>Polarella</taxon>
    </lineage>
</organism>
<proteinExistence type="predicted"/>
<gene>
    <name evidence="2" type="ORF">PGLA1383_LOCUS24507</name>
</gene>
<keyword evidence="3" id="KW-1185">Reference proteome</keyword>
<name>A0A813F080_POLGL</name>
<dbReference type="Proteomes" id="UP000654075">
    <property type="component" value="Unassembled WGS sequence"/>
</dbReference>
<dbReference type="AlphaFoldDB" id="A0A813F080"/>
<protein>
    <submittedName>
        <fullName evidence="2">Uncharacterized protein</fullName>
    </submittedName>
</protein>
<feature type="compositionally biased region" description="Polar residues" evidence="1">
    <location>
        <begin position="145"/>
        <end position="155"/>
    </location>
</feature>
<reference evidence="2" key="1">
    <citation type="submission" date="2021-02" db="EMBL/GenBank/DDBJ databases">
        <authorList>
            <person name="Dougan E. K."/>
            <person name="Rhodes N."/>
            <person name="Thang M."/>
            <person name="Chan C."/>
        </authorList>
    </citation>
    <scope>NUCLEOTIDE SEQUENCE</scope>
</reference>
<feature type="region of interest" description="Disordered" evidence="1">
    <location>
        <begin position="143"/>
        <end position="165"/>
    </location>
</feature>
<comment type="caution">
    <text evidence="2">The sequence shown here is derived from an EMBL/GenBank/DDBJ whole genome shotgun (WGS) entry which is preliminary data.</text>
</comment>
<dbReference type="EMBL" id="CAJNNV010019415">
    <property type="protein sequence ID" value="CAE8606525.1"/>
    <property type="molecule type" value="Genomic_DNA"/>
</dbReference>
<sequence length="714" mass="77392">MAVDAGRLQTTMNDLVISKTERESAELTLKRLGMDATEGNMKLIVSAKKILAEQRGTTVDKIRINPETFQKLRRTLVVEVKETVSVLMVPKGNLPNVDFGEEMLLKWTEDPDMWEALPESFHPDTHWLLDGGAPRSLLGKGVREITSSRSDQSHYGPQGPMSPITPMLQGNALQGQGSPATTAAISEQKITQSEKIASSCLLKRQVSDETGDVQGKWAEVLAVSSEAAFKGEMLTGGTSKTVIFQLRSFTQNIEQQVQDAKASASGQETQFQPWVRGFLRYVTDGLLARPCFKVLPEFAVFFRRVEAVAPKQVPPLTTALCSLSEVDDVKADFDTNCLSKWPNKKNELEQSALYKDYEGARSLARKELARSAAATMSPSDRYKLVQSLLSPGVEDPELSFACTMLAGTMAANKLSYLLGDAKRFVLLQAWFPGHGMHLFEPLSREGGALNDMSCACFQKAAAMLLLDTTAIEAISHPTAKLLLQTWRKFAALEVAKTEPAGGFIKDVFLQLSSIKLGLAKYETPAAEDRVEPELPKDLVLLLVKMVAPLYKKYAEEPSGPLKILGSLAAKRLQETTNPPAGQEAGKESVQAARPTEAAAGPEPMAVGQRVINLSPGKNKDRWHERAAEVLEIRASKILVKLLEGPGVGEELWRTAKQLRVEVKLEPAAGAGQKRAAGEPAAGTSPKRAAGEPAGTEKAMAIFGGAGGGDDDDDE</sequence>
<feature type="region of interest" description="Disordered" evidence="1">
    <location>
        <begin position="669"/>
        <end position="714"/>
    </location>
</feature>
<feature type="region of interest" description="Disordered" evidence="1">
    <location>
        <begin position="576"/>
        <end position="602"/>
    </location>
</feature>
<evidence type="ECO:0000313" key="3">
    <source>
        <dbReference type="Proteomes" id="UP000654075"/>
    </source>
</evidence>
<evidence type="ECO:0000256" key="1">
    <source>
        <dbReference type="SAM" id="MobiDB-lite"/>
    </source>
</evidence>
<accession>A0A813F080</accession>
<evidence type="ECO:0000313" key="2">
    <source>
        <dbReference type="EMBL" id="CAE8606525.1"/>
    </source>
</evidence>